<dbReference type="SUPFAM" id="SSF55729">
    <property type="entry name" value="Acyl-CoA N-acyltransferases (Nat)"/>
    <property type="match status" value="1"/>
</dbReference>
<dbReference type="PROSITE" id="PS51186">
    <property type="entry name" value="GNAT"/>
    <property type="match status" value="1"/>
</dbReference>
<proteinExistence type="predicted"/>
<accession>A0A6M9PH64</accession>
<dbReference type="AlphaFoldDB" id="A0A6M9PH64"/>
<keyword evidence="3" id="KW-1185">Reference proteome</keyword>
<evidence type="ECO:0000313" key="2">
    <source>
        <dbReference type="EMBL" id="QKM61444.1"/>
    </source>
</evidence>
<evidence type="ECO:0000313" key="3">
    <source>
        <dbReference type="Proteomes" id="UP000501090"/>
    </source>
</evidence>
<organism evidence="2 3">
    <name type="scientific">Polynucleobacter arcticus</name>
    <dbReference type="NCBI Taxonomy" id="1743165"/>
    <lineage>
        <taxon>Bacteria</taxon>
        <taxon>Pseudomonadati</taxon>
        <taxon>Pseudomonadota</taxon>
        <taxon>Betaproteobacteria</taxon>
        <taxon>Burkholderiales</taxon>
        <taxon>Burkholderiaceae</taxon>
        <taxon>Polynucleobacter</taxon>
    </lineage>
</organism>
<dbReference type="CDD" id="cd04301">
    <property type="entry name" value="NAT_SF"/>
    <property type="match status" value="1"/>
</dbReference>
<dbReference type="InterPro" id="IPR016181">
    <property type="entry name" value="Acyl_CoA_acyltransferase"/>
</dbReference>
<dbReference type="InterPro" id="IPR000182">
    <property type="entry name" value="GNAT_dom"/>
</dbReference>
<protein>
    <submittedName>
        <fullName evidence="2">N-acetyltransferase</fullName>
    </submittedName>
</protein>
<name>A0A6M9PH64_9BURK</name>
<sequence length="219" mass="24412">MHNKLASGYLSRQPYTAGPAVPVRELHEGYRAEILAHLLLLDDEDRRLRFGTQTPDEVIHHYAERLNFNRDALFGSFDSQLNLIGMAHLAYLPKLKGQSQAAEFGVSVLPNSRGQGIGTALLARASVRSRNTRIETLFVHCLANNRAMMHLAHKADMRIEYAHGDADAYLTLAPASPSTIAEEAVNEQWAGFDYALKENFKRSNAAWSWLLNKLVASPT</sequence>
<dbReference type="RefSeq" id="WP_173959373.1">
    <property type="nucleotide sequence ID" value="NZ_CP028940.1"/>
</dbReference>
<dbReference type="Gene3D" id="3.40.630.30">
    <property type="match status" value="1"/>
</dbReference>
<dbReference type="KEGG" id="pard:DN92_00150"/>
<dbReference type="GO" id="GO:0016747">
    <property type="term" value="F:acyltransferase activity, transferring groups other than amino-acyl groups"/>
    <property type="evidence" value="ECO:0007669"/>
    <property type="project" value="InterPro"/>
</dbReference>
<feature type="domain" description="N-acetyltransferase" evidence="1">
    <location>
        <begin position="21"/>
        <end position="176"/>
    </location>
</feature>
<dbReference type="EMBL" id="CP028940">
    <property type="protein sequence ID" value="QKM61444.1"/>
    <property type="molecule type" value="Genomic_DNA"/>
</dbReference>
<reference evidence="2 3" key="1">
    <citation type="submission" date="2018-04" db="EMBL/GenBank/DDBJ databases">
        <title>Polynucleobacter sp. UK-Long2-W17 genome.</title>
        <authorList>
            <person name="Hahn M.W."/>
        </authorList>
    </citation>
    <scope>NUCLEOTIDE SEQUENCE [LARGE SCALE GENOMIC DNA]</scope>
    <source>
        <strain evidence="2 3">UK-Long2-W17</strain>
    </source>
</reference>
<gene>
    <name evidence="2" type="ORF">DN92_00150</name>
</gene>
<dbReference type="Proteomes" id="UP000501090">
    <property type="component" value="Chromosome"/>
</dbReference>
<dbReference type="Pfam" id="PF00583">
    <property type="entry name" value="Acetyltransf_1"/>
    <property type="match status" value="1"/>
</dbReference>
<evidence type="ECO:0000259" key="1">
    <source>
        <dbReference type="PROSITE" id="PS51186"/>
    </source>
</evidence>